<dbReference type="InterPro" id="IPR027417">
    <property type="entry name" value="P-loop_NTPase"/>
</dbReference>
<organism evidence="2 3">
    <name type="scientific">Pseudonocardia tropica</name>
    <dbReference type="NCBI Taxonomy" id="681289"/>
    <lineage>
        <taxon>Bacteria</taxon>
        <taxon>Bacillati</taxon>
        <taxon>Actinomycetota</taxon>
        <taxon>Actinomycetes</taxon>
        <taxon>Pseudonocardiales</taxon>
        <taxon>Pseudonocardiaceae</taxon>
        <taxon>Pseudonocardia</taxon>
    </lineage>
</organism>
<dbReference type="Gene3D" id="3.40.50.300">
    <property type="entry name" value="P-loop containing nucleotide triphosphate hydrolases"/>
    <property type="match status" value="1"/>
</dbReference>
<dbReference type="PANTHER" id="PTHR10285">
    <property type="entry name" value="URIDINE KINASE"/>
    <property type="match status" value="1"/>
</dbReference>
<keyword evidence="3" id="KW-1185">Reference proteome</keyword>
<evidence type="ECO:0000259" key="1">
    <source>
        <dbReference type="Pfam" id="PF00485"/>
    </source>
</evidence>
<accession>A0ABV1K2U2</accession>
<evidence type="ECO:0000313" key="3">
    <source>
        <dbReference type="Proteomes" id="UP001464923"/>
    </source>
</evidence>
<dbReference type="CDD" id="cd01983">
    <property type="entry name" value="SIMIBI"/>
    <property type="match status" value="1"/>
</dbReference>
<dbReference type="InterPro" id="IPR006083">
    <property type="entry name" value="PRK/URK"/>
</dbReference>
<reference evidence="2 3" key="1">
    <citation type="submission" date="2024-03" db="EMBL/GenBank/DDBJ databases">
        <title>Draft genome sequence of Pseudonocardia tropica JCM 19149.</title>
        <authorList>
            <person name="Butdee W."/>
            <person name="Duangmal K."/>
        </authorList>
    </citation>
    <scope>NUCLEOTIDE SEQUENCE [LARGE SCALE GENOMIC DNA]</scope>
    <source>
        <strain evidence="2 3">JCM 19149</strain>
    </source>
</reference>
<comment type="caution">
    <text evidence="2">The sequence shown here is derived from an EMBL/GenBank/DDBJ whole genome shotgun (WGS) entry which is preliminary data.</text>
</comment>
<dbReference type="Proteomes" id="UP001464923">
    <property type="component" value="Unassembled WGS sequence"/>
</dbReference>
<feature type="domain" description="Phosphoribulokinase/uridine kinase" evidence="1">
    <location>
        <begin position="38"/>
        <end position="186"/>
    </location>
</feature>
<name>A0ABV1K2U2_9PSEU</name>
<dbReference type="EMBL" id="JBEDNP010000068">
    <property type="protein sequence ID" value="MEQ3542556.1"/>
    <property type="molecule type" value="Genomic_DNA"/>
</dbReference>
<evidence type="ECO:0000313" key="2">
    <source>
        <dbReference type="EMBL" id="MEQ3542556.1"/>
    </source>
</evidence>
<dbReference type="SUPFAM" id="SSF52540">
    <property type="entry name" value="P-loop containing nucleoside triphosphate hydrolases"/>
    <property type="match status" value="1"/>
</dbReference>
<dbReference type="RefSeq" id="WP_345643981.1">
    <property type="nucleotide sequence ID" value="NZ_BAABLY010000024.1"/>
</dbReference>
<protein>
    <recommendedName>
        <fullName evidence="1">Phosphoribulokinase/uridine kinase domain-containing protein</fullName>
    </recommendedName>
</protein>
<gene>
    <name evidence="2" type="ORF">WHI96_27500</name>
</gene>
<proteinExistence type="predicted"/>
<sequence>MSPDRAAVSATTGEGQRSEAALIAQMRRQLTVGQRPLFVGIDGRSGAGKSTVAARVSQAFVEPGDATGRVTVIEGDDFYSGGSADTWDRRTASEKAALVIDWRRQRDVLERLRRDGVAAWQSFDWDAEDWDSDSVPLVATPTIARPAAIVLLEGAYSCRPELHDLLDLRVLLDVPHAIRRKRLIDREGDAYRSDWDARWSAAEDYYFDIVMSPERFDFVLSDWHIGE</sequence>
<dbReference type="Pfam" id="PF00485">
    <property type="entry name" value="PRK"/>
    <property type="match status" value="1"/>
</dbReference>